<accession>A0A9X3CGH5</accession>
<dbReference type="InterPro" id="IPR051798">
    <property type="entry name" value="Class-II_PLP-Dep_Aminotrans"/>
</dbReference>
<evidence type="ECO:0000256" key="3">
    <source>
        <dbReference type="ARBA" id="ARBA00022898"/>
    </source>
</evidence>
<dbReference type="Gene3D" id="3.40.640.10">
    <property type="entry name" value="Type I PLP-dependent aspartate aminotransferase-like (Major domain)"/>
    <property type="match status" value="1"/>
</dbReference>
<comment type="cofactor">
    <cofactor evidence="1">
        <name>pyridoxal 5'-phosphate</name>
        <dbReference type="ChEBI" id="CHEBI:597326"/>
    </cofactor>
</comment>
<dbReference type="CDD" id="cd00609">
    <property type="entry name" value="AAT_like"/>
    <property type="match status" value="1"/>
</dbReference>
<evidence type="ECO:0000313" key="7">
    <source>
        <dbReference type="EMBL" id="MCW8335408.1"/>
    </source>
</evidence>
<dbReference type="InterPro" id="IPR027619">
    <property type="entry name" value="C-S_lyase_PatB-like"/>
</dbReference>
<dbReference type="InterPro" id="IPR015422">
    <property type="entry name" value="PyrdxlP-dep_Trfase_small"/>
</dbReference>
<reference evidence="7" key="1">
    <citation type="submission" date="2022-02" db="EMBL/GenBank/DDBJ databases">
        <title>Vibrio sp. nov., a new bacterium isolated from Bohai sea, China.</title>
        <authorList>
            <person name="Yuan Y."/>
        </authorList>
    </citation>
    <scope>NUCLEOTIDE SEQUENCE</scope>
    <source>
        <strain evidence="7">DBSS07</strain>
    </source>
</reference>
<evidence type="ECO:0000256" key="5">
    <source>
        <dbReference type="ARBA" id="ARBA00037974"/>
    </source>
</evidence>
<protein>
    <recommendedName>
        <fullName evidence="2">cysteine-S-conjugate beta-lyase</fullName>
        <ecNumber evidence="2">4.4.1.13</ecNumber>
    </recommendedName>
</protein>
<dbReference type="PANTHER" id="PTHR43525:SF1">
    <property type="entry name" value="PROTEIN MALY"/>
    <property type="match status" value="1"/>
</dbReference>
<dbReference type="InterPro" id="IPR015424">
    <property type="entry name" value="PyrdxlP-dep_Trfase"/>
</dbReference>
<evidence type="ECO:0000256" key="2">
    <source>
        <dbReference type="ARBA" id="ARBA00012224"/>
    </source>
</evidence>
<dbReference type="RefSeq" id="WP_265688589.1">
    <property type="nucleotide sequence ID" value="NZ_JAKRRX010000112.1"/>
</dbReference>
<comment type="similarity">
    <text evidence="5">Belongs to the class-II pyridoxal-phosphate-dependent aminotransferase family. MalY/PatB cystathionine beta-lyase subfamily.</text>
</comment>
<sequence length="409" mass="46073">MFQALPMTEDSSNKFIKHDSQMLNQIYGTDGLSPYWVADMSFPIANPITKELSRLVEREMYSYEFDSQSVFSAIAQWNQSRHGLSMDTDNFVQVPGVLSAIALLIREFSAEGEGVLIQTPVYHQFRQLIESAGRKVVNNSLKLQDGRYEMDFDDFESKLKNDAVKIVLLCNPHNPVGRVWTQQELGMMTKIAKQYNVLVISDEIHADIVFNGHTFNSILQQDYHNTISIIGSPAKNFGLNSISNGYIYTDNPSLLKPIKTVVSSMALDHGNAFTTFATIAAYKKGLPWFNGFLAYLQQSVDWIEQFVALEIPQLKMFKPEGTGQIWLDFSTLKLSSEQLKALLVEHAKMGLTPGTWFGENDSNFYRMNIAVPLEELQESFARLKKAVERCDEIATQCSGNESESSGCCC</sequence>
<dbReference type="PANTHER" id="PTHR43525">
    <property type="entry name" value="PROTEIN MALY"/>
    <property type="match status" value="1"/>
</dbReference>
<keyword evidence="4 7" id="KW-0456">Lyase</keyword>
<dbReference type="Gene3D" id="3.90.1150.10">
    <property type="entry name" value="Aspartate Aminotransferase, domain 1"/>
    <property type="match status" value="1"/>
</dbReference>
<dbReference type="SUPFAM" id="SSF53383">
    <property type="entry name" value="PLP-dependent transferases"/>
    <property type="match status" value="1"/>
</dbReference>
<dbReference type="Proteomes" id="UP001155586">
    <property type="component" value="Unassembled WGS sequence"/>
</dbReference>
<dbReference type="GO" id="GO:0047804">
    <property type="term" value="F:cysteine-S-conjugate beta-lyase activity"/>
    <property type="evidence" value="ECO:0007669"/>
    <property type="project" value="UniProtKB-EC"/>
</dbReference>
<evidence type="ECO:0000256" key="4">
    <source>
        <dbReference type="ARBA" id="ARBA00023239"/>
    </source>
</evidence>
<name>A0A9X3CGH5_9VIBR</name>
<comment type="caution">
    <text evidence="7">The sequence shown here is derived from an EMBL/GenBank/DDBJ whole genome shotgun (WGS) entry which is preliminary data.</text>
</comment>
<dbReference type="Pfam" id="PF00155">
    <property type="entry name" value="Aminotran_1_2"/>
    <property type="match status" value="1"/>
</dbReference>
<evidence type="ECO:0000256" key="1">
    <source>
        <dbReference type="ARBA" id="ARBA00001933"/>
    </source>
</evidence>
<dbReference type="GO" id="GO:0030170">
    <property type="term" value="F:pyridoxal phosphate binding"/>
    <property type="evidence" value="ECO:0007669"/>
    <property type="project" value="InterPro"/>
</dbReference>
<gene>
    <name evidence="7" type="ORF">MD483_16445</name>
</gene>
<keyword evidence="8" id="KW-1185">Reference proteome</keyword>
<feature type="domain" description="Aminotransferase class I/classII large" evidence="6">
    <location>
        <begin position="70"/>
        <end position="381"/>
    </location>
</feature>
<dbReference type="EC" id="4.4.1.13" evidence="2"/>
<dbReference type="EMBL" id="JAKRRX010000112">
    <property type="protein sequence ID" value="MCW8335408.1"/>
    <property type="molecule type" value="Genomic_DNA"/>
</dbReference>
<evidence type="ECO:0000313" key="8">
    <source>
        <dbReference type="Proteomes" id="UP001155586"/>
    </source>
</evidence>
<evidence type="ECO:0000259" key="6">
    <source>
        <dbReference type="Pfam" id="PF00155"/>
    </source>
</evidence>
<proteinExistence type="inferred from homology"/>
<organism evidence="7 8">
    <name type="scientific">Vibrio paucivorans</name>
    <dbReference type="NCBI Taxonomy" id="2829489"/>
    <lineage>
        <taxon>Bacteria</taxon>
        <taxon>Pseudomonadati</taxon>
        <taxon>Pseudomonadota</taxon>
        <taxon>Gammaproteobacteria</taxon>
        <taxon>Vibrionales</taxon>
        <taxon>Vibrionaceae</taxon>
        <taxon>Vibrio</taxon>
    </lineage>
</organism>
<keyword evidence="3" id="KW-0663">Pyridoxal phosphate</keyword>
<dbReference type="InterPro" id="IPR004839">
    <property type="entry name" value="Aminotransferase_I/II_large"/>
</dbReference>
<dbReference type="NCBIfam" id="TIGR04350">
    <property type="entry name" value="C_S_lyase_PatB"/>
    <property type="match status" value="1"/>
</dbReference>
<dbReference type="InterPro" id="IPR015421">
    <property type="entry name" value="PyrdxlP-dep_Trfase_major"/>
</dbReference>
<dbReference type="AlphaFoldDB" id="A0A9X3CGH5"/>